<gene>
    <name evidence="3" type="ORF">OXX778_LOCUS9510</name>
</gene>
<evidence type="ECO:0000313" key="4">
    <source>
        <dbReference type="Proteomes" id="UP000663879"/>
    </source>
</evidence>
<dbReference type="EMBL" id="CAJNOC010001410">
    <property type="protein sequence ID" value="CAF0862492.1"/>
    <property type="molecule type" value="Genomic_DNA"/>
</dbReference>
<dbReference type="GO" id="GO:0005813">
    <property type="term" value="C:centrosome"/>
    <property type="evidence" value="ECO:0007669"/>
    <property type="project" value="InterPro"/>
</dbReference>
<reference evidence="3" key="1">
    <citation type="submission" date="2021-02" db="EMBL/GenBank/DDBJ databases">
        <authorList>
            <person name="Nowell W R."/>
        </authorList>
    </citation>
    <scope>NUCLEOTIDE SEQUENCE</scope>
    <source>
        <strain evidence="3">Ploen Becks lab</strain>
    </source>
</reference>
<feature type="region of interest" description="Disordered" evidence="2">
    <location>
        <begin position="443"/>
        <end position="520"/>
    </location>
</feature>
<feature type="compositionally biased region" description="Polar residues" evidence="2">
    <location>
        <begin position="542"/>
        <end position="557"/>
    </location>
</feature>
<dbReference type="InterPro" id="IPR028257">
    <property type="entry name" value="CEP126"/>
</dbReference>
<feature type="compositionally biased region" description="Low complexity" evidence="2">
    <location>
        <begin position="443"/>
        <end position="466"/>
    </location>
</feature>
<feature type="coiled-coil region" evidence="1">
    <location>
        <begin position="175"/>
        <end position="206"/>
    </location>
</feature>
<keyword evidence="1" id="KW-0175">Coiled coil</keyword>
<dbReference type="Proteomes" id="UP000663879">
    <property type="component" value="Unassembled WGS sequence"/>
</dbReference>
<feature type="region of interest" description="Disordered" evidence="2">
    <location>
        <begin position="96"/>
        <end position="117"/>
    </location>
</feature>
<comment type="caution">
    <text evidence="3">The sequence shown here is derived from an EMBL/GenBank/DDBJ whole genome shotgun (WGS) entry which is preliminary data.</text>
</comment>
<dbReference type="PANTHER" id="PTHR31191:SF4">
    <property type="entry name" value="CENTROSOMAL PROTEIN OF 126 KDA"/>
    <property type="match status" value="1"/>
</dbReference>
<feature type="compositionally biased region" description="Polar residues" evidence="2">
    <location>
        <begin position="482"/>
        <end position="520"/>
    </location>
</feature>
<organism evidence="3 4">
    <name type="scientific">Brachionus calyciflorus</name>
    <dbReference type="NCBI Taxonomy" id="104777"/>
    <lineage>
        <taxon>Eukaryota</taxon>
        <taxon>Metazoa</taxon>
        <taxon>Spiralia</taxon>
        <taxon>Gnathifera</taxon>
        <taxon>Rotifera</taxon>
        <taxon>Eurotatoria</taxon>
        <taxon>Monogononta</taxon>
        <taxon>Pseudotrocha</taxon>
        <taxon>Ploima</taxon>
        <taxon>Brachionidae</taxon>
        <taxon>Brachionus</taxon>
    </lineage>
</organism>
<evidence type="ECO:0000256" key="2">
    <source>
        <dbReference type="SAM" id="MobiDB-lite"/>
    </source>
</evidence>
<keyword evidence="4" id="KW-1185">Reference proteome</keyword>
<name>A0A813XAG2_9BILA</name>
<feature type="coiled-coil region" evidence="1">
    <location>
        <begin position="10"/>
        <end position="68"/>
    </location>
</feature>
<evidence type="ECO:0000313" key="3">
    <source>
        <dbReference type="EMBL" id="CAF0862492.1"/>
    </source>
</evidence>
<sequence length="889" mass="103059">MDAENLQKWKDEFQNERKKQFTKVRGLQKETTMRRKAMEMKAQIEAAKEEKRRKEALAERKAQHMEATMRFQKGIKNFKMQKEKISLEDVLKQISTPRSRLNSADSETRPRLNQNDLNNYYGINKKISITRRSSSVDSLNKLEEYSTFKSTNASNYRTTNFNIEQYNSNNLYRPIQNHHQQQQHQQNNLKQVINENQKQIHEMNREALKEFQNLIKTELGGQNSRPASSQTKYETMSEIGTIITIDDPNSDDDRDSMDTDSLLNARIESPDFSKNDKKVGNEIDFILPSNKIETDSFNHYFGVNPSENLKKTNFITSEPSKSELVKIDPPQIPPVKNMISSQSSSNIGKKQSKQIKSILKRSSSLDNNSLIISGLNRTAVNFKAEKLIKDSIDLANNRLNDGESNRKKSVRFASFDEAGKKIENMQQQEIMINVQNNILPQQQQQALNNPTSQTTSSNSDSNESNTRISSTNSIRRPVIKPRNTSQIKQKITEATTEPKTPINENSKPPLPISQNGYSNQNQKRKEFYQRNKLLTDKPYLQSPKNNQPKPLLSPSTNQIENNSNFVYNHMDEMKNPTQNDRIFRQVIQNYQENKSKNTPLSTTTVQPSQTQKINEEIYREFQMKNFKTDLNKDFNYTDSQITIQNDHQHNEPYRLTLNPQSITQQFIQKSYFNPQDKQIITVNGVDQVGLRRPFNTLTPNSKVMNDNASIRLAYLNTIQNQRQQTSFNNVQRVLSADNINRNQTQAIQLEIKYPMYSNIQNQNSPFLNITKQIRPVLSNEPSQTAKEVLDSMALFLKAEEMSAKNYTESQIINTVQDSNYKNGPKQGMTSLSMEEQRIKNSLMRLDERYNFLKTQTQPRFNQEELNGKKINIMTKYQKPVSANLIRFRK</sequence>
<dbReference type="PANTHER" id="PTHR31191">
    <property type="entry name" value="CENTROSOMAL PROTEIN CEP126"/>
    <property type="match status" value="1"/>
</dbReference>
<evidence type="ECO:0000256" key="1">
    <source>
        <dbReference type="SAM" id="Coils"/>
    </source>
</evidence>
<dbReference type="GO" id="GO:0031122">
    <property type="term" value="P:cytoplasmic microtubule organization"/>
    <property type="evidence" value="ECO:0007669"/>
    <property type="project" value="InterPro"/>
</dbReference>
<dbReference type="AlphaFoldDB" id="A0A813XAG2"/>
<proteinExistence type="predicted"/>
<dbReference type="GO" id="GO:1905515">
    <property type="term" value="P:non-motile cilium assembly"/>
    <property type="evidence" value="ECO:0007669"/>
    <property type="project" value="InterPro"/>
</dbReference>
<feature type="region of interest" description="Disordered" evidence="2">
    <location>
        <begin position="536"/>
        <end position="557"/>
    </location>
</feature>
<accession>A0A813XAG2</accession>
<dbReference type="OrthoDB" id="10648888at2759"/>
<dbReference type="GO" id="GO:0007052">
    <property type="term" value="P:mitotic spindle organization"/>
    <property type="evidence" value="ECO:0007669"/>
    <property type="project" value="InterPro"/>
</dbReference>
<protein>
    <submittedName>
        <fullName evidence="3">Uncharacterized protein</fullName>
    </submittedName>
</protein>
<dbReference type="GO" id="GO:0097546">
    <property type="term" value="C:ciliary base"/>
    <property type="evidence" value="ECO:0007669"/>
    <property type="project" value="InterPro"/>
</dbReference>